<keyword evidence="1" id="KW-0175">Coiled coil</keyword>
<reference evidence="3 4" key="1">
    <citation type="submission" date="2020-04" db="EMBL/GenBank/DDBJ databases">
        <title>Perkinsus olseni comparative genomics.</title>
        <authorList>
            <person name="Bogema D.R."/>
        </authorList>
    </citation>
    <scope>NUCLEOTIDE SEQUENCE [LARGE SCALE GENOMIC DNA]</scope>
    <source>
        <strain evidence="3">ATCC PRA-205</strain>
    </source>
</reference>
<feature type="compositionally biased region" description="Polar residues" evidence="2">
    <location>
        <begin position="114"/>
        <end position="123"/>
    </location>
</feature>
<feature type="region of interest" description="Disordered" evidence="2">
    <location>
        <begin position="653"/>
        <end position="676"/>
    </location>
</feature>
<feature type="region of interest" description="Disordered" evidence="2">
    <location>
        <begin position="692"/>
        <end position="771"/>
    </location>
</feature>
<comment type="caution">
    <text evidence="3">The sequence shown here is derived from an EMBL/GenBank/DDBJ whole genome shotgun (WGS) entry which is preliminary data.</text>
</comment>
<feature type="compositionally biased region" description="Polar residues" evidence="2">
    <location>
        <begin position="746"/>
        <end position="759"/>
    </location>
</feature>
<gene>
    <name evidence="3" type="ORF">FOZ62_008198</name>
</gene>
<protein>
    <submittedName>
        <fullName evidence="3">Uncharacterized protein</fullName>
    </submittedName>
</protein>
<evidence type="ECO:0000256" key="2">
    <source>
        <dbReference type="SAM" id="MobiDB-lite"/>
    </source>
</evidence>
<feature type="region of interest" description="Disordered" evidence="2">
    <location>
        <begin position="992"/>
        <end position="1016"/>
    </location>
</feature>
<feature type="compositionally biased region" description="Low complexity" evidence="2">
    <location>
        <begin position="433"/>
        <end position="443"/>
    </location>
</feature>
<organism evidence="3 4">
    <name type="scientific">Perkinsus olseni</name>
    <name type="common">Perkinsus atlanticus</name>
    <dbReference type="NCBI Taxonomy" id="32597"/>
    <lineage>
        <taxon>Eukaryota</taxon>
        <taxon>Sar</taxon>
        <taxon>Alveolata</taxon>
        <taxon>Perkinsozoa</taxon>
        <taxon>Perkinsea</taxon>
        <taxon>Perkinsida</taxon>
        <taxon>Perkinsidae</taxon>
        <taxon>Perkinsus</taxon>
    </lineage>
</organism>
<name>A0A7J6R8F1_PEROL</name>
<evidence type="ECO:0000256" key="1">
    <source>
        <dbReference type="SAM" id="Coils"/>
    </source>
</evidence>
<feature type="compositionally biased region" description="Polar residues" evidence="2">
    <location>
        <begin position="1003"/>
        <end position="1014"/>
    </location>
</feature>
<sequence>MDGIGVGEYGAIFCSTRRPCTITYNCPKSVTRLFSDRCLSLLRPRIAPSSAQSSWPNASAMSSKDWSDEQDCFRKIGTDEELTMTDSDRHGNMARARRVLDVSDRALRHYGRQSAETQTSQNEAVRDGRSSRPAGVALLGRLFDKHPYERFLETDWMLERWKLKGKDEDSDFGERIAQLANSTVEERWVGEILGATEVVLGRILRTSQMIREARLPKDREEWLAGGPRGIYVLATAKACGDALRDLETWFSLLMSLLEVYQRQLSTLSKKVTRLERTAKGLRGNSRKLLLESRRTGQKHKYCQATGLHAALKTQATGLQGSAAVAVRSETEVPPETALSTPPAAADARELLQDLARRPEGPFGGAAQRQLHAGGHSAVASLELWKDVEAAAEGTLGAFNVTGESAFTDDLERLLARAAAAGGVSHLGGDGCMQSPSSPGSQPSGKEEFGRVGVESNGEASEASILKSMHAAASLMAGSCIGRSPEGEQAGILSEPGLAYETGTCSPTVGEPTHELTDLAEVSADGVPVVPAYEHPSRCALSNGNEVVEGREEGDDRSSNREGSASGAVVDAVSDHLTDERGARQPSSILCCVDDALALESTDSALVDTVAGSPEVQRVEPTDVSIVDAQPSEDVMGMNASEGVTQGVVGMNPKGAAEGAVPGSSPGFGAGDQHSDEGFETGAALQALVEDCQPGYGSSASSVGRETPTEEHDEDVTSGRSSGEAGKTGDDEDRLTGADRWEGGHAQPTQSLQRPSTGTAATRRERASGIGFAEGGARLSSVARVRPVTASLPASDGAQGASAEEAVVTEECRMAVDRLAGFLPQFSAPCADDHCDYAPRLNWLSSAIINTEGRRHPSHTLASVVDLLHRVALVRAVAPRVPRDVVHAVSEIVRLLPGRGRQLLEERAAKASLSGELHGTPRSILRRRSTSALGTEVRARVGSEDLVRLIRLVDDYSLRKRLFDALWAYDRPRHPSSSEPVCRFCRRKVPRSALPTAADPSRSDLASTRPTSVASSAVGGGRRRLLACHTTLFD</sequence>
<feature type="region of interest" description="Disordered" evidence="2">
    <location>
        <begin position="110"/>
        <end position="130"/>
    </location>
</feature>
<feature type="compositionally biased region" description="Basic and acidic residues" evidence="2">
    <location>
        <begin position="547"/>
        <end position="559"/>
    </location>
</feature>
<dbReference type="EMBL" id="JABANM010024068">
    <property type="protein sequence ID" value="KAF4716837.1"/>
    <property type="molecule type" value="Genomic_DNA"/>
</dbReference>
<evidence type="ECO:0000313" key="4">
    <source>
        <dbReference type="Proteomes" id="UP000574390"/>
    </source>
</evidence>
<evidence type="ECO:0000313" key="3">
    <source>
        <dbReference type="EMBL" id="KAF4716837.1"/>
    </source>
</evidence>
<dbReference type="Proteomes" id="UP000574390">
    <property type="component" value="Unassembled WGS sequence"/>
</dbReference>
<dbReference type="AlphaFoldDB" id="A0A7J6R8F1"/>
<feature type="coiled-coil region" evidence="1">
    <location>
        <begin position="257"/>
        <end position="284"/>
    </location>
</feature>
<accession>A0A7J6R8F1</accession>
<feature type="region of interest" description="Disordered" evidence="2">
    <location>
        <begin position="541"/>
        <end position="567"/>
    </location>
</feature>
<feature type="compositionally biased region" description="Basic and acidic residues" evidence="2">
    <location>
        <begin position="733"/>
        <end position="742"/>
    </location>
</feature>
<feature type="region of interest" description="Disordered" evidence="2">
    <location>
        <begin position="427"/>
        <end position="460"/>
    </location>
</feature>
<proteinExistence type="predicted"/>